<keyword evidence="5" id="KW-1185">Reference proteome</keyword>
<dbReference type="Gene3D" id="2.60.120.1440">
    <property type="match status" value="1"/>
</dbReference>
<keyword evidence="1" id="KW-0472">Membrane</keyword>
<dbReference type="Pfam" id="PF04773">
    <property type="entry name" value="FecR"/>
    <property type="match status" value="1"/>
</dbReference>
<evidence type="ECO:0000256" key="1">
    <source>
        <dbReference type="SAM" id="Phobius"/>
    </source>
</evidence>
<keyword evidence="1" id="KW-1133">Transmembrane helix</keyword>
<dbReference type="EMBL" id="CP094326">
    <property type="protein sequence ID" value="UNY99805.1"/>
    <property type="molecule type" value="Genomic_DNA"/>
</dbReference>
<dbReference type="Proteomes" id="UP000829476">
    <property type="component" value="Chromosome"/>
</dbReference>
<dbReference type="PANTHER" id="PTHR30273">
    <property type="entry name" value="PERIPLASMIC SIGNAL SENSOR AND SIGMA FACTOR ACTIVATOR FECR-RELATED"/>
    <property type="match status" value="1"/>
</dbReference>
<organism evidence="4 5">
    <name type="scientific">Zhouia spongiae</name>
    <dbReference type="NCBI Taxonomy" id="2202721"/>
    <lineage>
        <taxon>Bacteria</taxon>
        <taxon>Pseudomonadati</taxon>
        <taxon>Bacteroidota</taxon>
        <taxon>Flavobacteriia</taxon>
        <taxon>Flavobacteriales</taxon>
        <taxon>Flavobacteriaceae</taxon>
        <taxon>Zhouia</taxon>
    </lineage>
</organism>
<feature type="domain" description="FecR protein" evidence="2">
    <location>
        <begin position="163"/>
        <end position="261"/>
    </location>
</feature>
<keyword evidence="1" id="KW-0812">Transmembrane</keyword>
<gene>
    <name evidence="4" type="ORF">MQE36_05525</name>
</gene>
<feature type="transmembrane region" description="Helical" evidence="1">
    <location>
        <begin position="69"/>
        <end position="91"/>
    </location>
</feature>
<evidence type="ECO:0000313" key="5">
    <source>
        <dbReference type="Proteomes" id="UP000829476"/>
    </source>
</evidence>
<evidence type="ECO:0000259" key="3">
    <source>
        <dbReference type="Pfam" id="PF16344"/>
    </source>
</evidence>
<feature type="domain" description="Protein FecR C-terminal" evidence="3">
    <location>
        <begin position="305"/>
        <end position="372"/>
    </location>
</feature>
<dbReference type="PANTHER" id="PTHR30273:SF2">
    <property type="entry name" value="PROTEIN FECR"/>
    <property type="match status" value="1"/>
</dbReference>
<dbReference type="InterPro" id="IPR006860">
    <property type="entry name" value="FecR"/>
</dbReference>
<dbReference type="Pfam" id="PF16344">
    <property type="entry name" value="FecR_C"/>
    <property type="match status" value="1"/>
</dbReference>
<dbReference type="InterPro" id="IPR032508">
    <property type="entry name" value="FecR_C"/>
</dbReference>
<reference evidence="4 5" key="1">
    <citation type="journal article" date="2018" name="Int. J. Syst. Evol. Microbiol.">
        <title>Zhouia spongiae sp. nov., isolated from a marine sponge.</title>
        <authorList>
            <person name="Zhuang L."/>
            <person name="Lin B."/>
            <person name="Qin F."/>
            <person name="Luo L."/>
        </authorList>
    </citation>
    <scope>NUCLEOTIDE SEQUENCE [LARGE SCALE GENOMIC DNA]</scope>
    <source>
        <strain evidence="4 5">HN-Y44</strain>
    </source>
</reference>
<evidence type="ECO:0000313" key="4">
    <source>
        <dbReference type="EMBL" id="UNY99805.1"/>
    </source>
</evidence>
<dbReference type="Gene3D" id="3.55.50.30">
    <property type="match status" value="1"/>
</dbReference>
<dbReference type="PIRSF" id="PIRSF018266">
    <property type="entry name" value="FecR"/>
    <property type="match status" value="1"/>
</dbReference>
<accession>A0ABY3YQ98</accession>
<protein>
    <submittedName>
        <fullName evidence="4">DUF4974 domain-containing protein</fullName>
    </submittedName>
</protein>
<proteinExistence type="predicted"/>
<dbReference type="InterPro" id="IPR012373">
    <property type="entry name" value="Ferrdict_sens_TM"/>
</dbReference>
<dbReference type="RefSeq" id="WP_242938177.1">
    <property type="nucleotide sequence ID" value="NZ_CP094326.1"/>
</dbReference>
<sequence length="374" mass="42229">MEFKLIIKKIHNELTAEEQVEFDRWYAESEKHRSYFKNVSENYRKPPGKIDVEKAYHKIIPRLTGRKTLLRYTAVAAAAVIAAIIAIPFFVQKENIETSVPVTKTESQIKIGTDKAVLTLDDGTRVALEKGSSYKSNNASSNGSELVYDPAGTPEPVITYNTLTIPRGGQFFITLADGTKVWLNSETELKYPVNFIKGKPRKVELVYGEAYFDVSPGSQHNGSTFLVTSQNQNIEVLGTEFNVRAYKSDSYIATTLVEGKVTVGHQDLIKELTPGNQSKLNLATHTIQISPVDIQDEISWKEGLFSFKNKTLEEIMLQLSRWYNVAIEIENTEAGRTKFNGVFNKNQHLENILLIIENTNEAKFEKIENKIIMK</sequence>
<evidence type="ECO:0000259" key="2">
    <source>
        <dbReference type="Pfam" id="PF04773"/>
    </source>
</evidence>
<name>A0ABY3YQ98_9FLAO</name>